<reference evidence="2 3" key="1">
    <citation type="journal article" date="2020" name="ISME J.">
        <title>Comparative genomics reveals insights into cyanobacterial evolution and habitat adaptation.</title>
        <authorList>
            <person name="Chen M.Y."/>
            <person name="Teng W.K."/>
            <person name="Zhao L."/>
            <person name="Hu C.X."/>
            <person name="Zhou Y.K."/>
            <person name="Han B.P."/>
            <person name="Song L.R."/>
            <person name="Shu W.S."/>
        </authorList>
    </citation>
    <scope>NUCLEOTIDE SEQUENCE [LARGE SCALE GENOMIC DNA]</scope>
    <source>
        <strain evidence="2 3">FACHB-391</strain>
    </source>
</reference>
<organism evidence="2 3">
    <name type="scientific">Nostoc linckia FACHB-391</name>
    <dbReference type="NCBI Taxonomy" id="2692906"/>
    <lineage>
        <taxon>Bacteria</taxon>
        <taxon>Bacillati</taxon>
        <taxon>Cyanobacteriota</taxon>
        <taxon>Cyanophyceae</taxon>
        <taxon>Nostocales</taxon>
        <taxon>Nostocaceae</taxon>
        <taxon>Nostoc</taxon>
    </lineage>
</organism>
<keyword evidence="3" id="KW-1185">Reference proteome</keyword>
<accession>A0ABR8F706</accession>
<name>A0ABR8F706_NOSLI</name>
<gene>
    <name evidence="2" type="ORF">H6G95_36720</name>
</gene>
<protein>
    <submittedName>
        <fullName evidence="2">Uncharacterized protein</fullName>
    </submittedName>
</protein>
<dbReference type="RefSeq" id="WP_190900675.1">
    <property type="nucleotide sequence ID" value="NZ_JACJTE010000130.1"/>
</dbReference>
<feature type="transmembrane region" description="Helical" evidence="1">
    <location>
        <begin position="116"/>
        <end position="132"/>
    </location>
</feature>
<evidence type="ECO:0000313" key="3">
    <source>
        <dbReference type="Proteomes" id="UP000604661"/>
    </source>
</evidence>
<proteinExistence type="predicted"/>
<dbReference type="Proteomes" id="UP000604661">
    <property type="component" value="Unassembled WGS sequence"/>
</dbReference>
<sequence>MSNTSFKINGYVSATTTIVNSWFLLPKKTIEIADPAIPDAGIIETISSGISVISLATTYMYQYDKYIKLSKFSKWLIFGFVTIHLITLSFVVYLLLKQEGVKDKVSYGVSKYCLPILYVVAGIFYIISMTVNRDKVSAYRILNVINDFLNLADFGLIHETIKTQPEIYYPVHGIRVLLKNAEGATLLAEIAGTKEEPGTQPALA</sequence>
<comment type="caution">
    <text evidence="2">The sequence shown here is derived from an EMBL/GenBank/DDBJ whole genome shotgun (WGS) entry which is preliminary data.</text>
</comment>
<evidence type="ECO:0000313" key="2">
    <source>
        <dbReference type="EMBL" id="MBD2565998.1"/>
    </source>
</evidence>
<keyword evidence="1" id="KW-1133">Transmembrane helix</keyword>
<keyword evidence="1" id="KW-0812">Transmembrane</keyword>
<dbReference type="EMBL" id="JACJTE010000130">
    <property type="protein sequence ID" value="MBD2565998.1"/>
    <property type="molecule type" value="Genomic_DNA"/>
</dbReference>
<feature type="transmembrane region" description="Helical" evidence="1">
    <location>
        <begin position="75"/>
        <end position="96"/>
    </location>
</feature>
<evidence type="ECO:0000256" key="1">
    <source>
        <dbReference type="SAM" id="Phobius"/>
    </source>
</evidence>
<keyword evidence="1" id="KW-0472">Membrane</keyword>